<sequence length="130" mass="15181">MTEEKLMDHIISRLEPQNFVDYVEVRIRKPHLTSYKLLLNHGEFNRFESQGVANNHRFDGGRRCGQSDHRFHNQGGPQGGLRNSAFRGQNDRNKYLNFLSDRCEYGIDRSRCTENPSDTERKPLCVLITK</sequence>
<dbReference type="AlphaFoldDB" id="A0A8X6R501"/>
<feature type="region of interest" description="Disordered" evidence="1">
    <location>
        <begin position="62"/>
        <end position="88"/>
    </location>
</feature>
<name>A0A8X6R501_TRICX</name>
<organism evidence="2 3">
    <name type="scientific">Trichonephila clavipes</name>
    <name type="common">Golden silk orbweaver</name>
    <name type="synonym">Nephila clavipes</name>
    <dbReference type="NCBI Taxonomy" id="2585209"/>
    <lineage>
        <taxon>Eukaryota</taxon>
        <taxon>Metazoa</taxon>
        <taxon>Ecdysozoa</taxon>
        <taxon>Arthropoda</taxon>
        <taxon>Chelicerata</taxon>
        <taxon>Arachnida</taxon>
        <taxon>Araneae</taxon>
        <taxon>Araneomorphae</taxon>
        <taxon>Entelegynae</taxon>
        <taxon>Araneoidea</taxon>
        <taxon>Nephilidae</taxon>
        <taxon>Trichonephila</taxon>
    </lineage>
</organism>
<evidence type="ECO:0000256" key="1">
    <source>
        <dbReference type="SAM" id="MobiDB-lite"/>
    </source>
</evidence>
<proteinExistence type="predicted"/>
<keyword evidence="3" id="KW-1185">Reference proteome</keyword>
<evidence type="ECO:0000313" key="3">
    <source>
        <dbReference type="Proteomes" id="UP000887159"/>
    </source>
</evidence>
<gene>
    <name evidence="2" type="primary">NCL1_45656</name>
    <name evidence="2" type="ORF">TNCV_2659371</name>
</gene>
<reference evidence="2" key="1">
    <citation type="submission" date="2020-08" db="EMBL/GenBank/DDBJ databases">
        <title>Multicomponent nature underlies the extraordinary mechanical properties of spider dragline silk.</title>
        <authorList>
            <person name="Kono N."/>
            <person name="Nakamura H."/>
            <person name="Mori M."/>
            <person name="Yoshida Y."/>
            <person name="Ohtoshi R."/>
            <person name="Malay A.D."/>
            <person name="Moran D.A.P."/>
            <person name="Tomita M."/>
            <person name="Numata K."/>
            <person name="Arakawa K."/>
        </authorList>
    </citation>
    <scope>NUCLEOTIDE SEQUENCE</scope>
</reference>
<comment type="caution">
    <text evidence="2">The sequence shown here is derived from an EMBL/GenBank/DDBJ whole genome shotgun (WGS) entry which is preliminary data.</text>
</comment>
<dbReference type="Proteomes" id="UP000887159">
    <property type="component" value="Unassembled WGS sequence"/>
</dbReference>
<accession>A0A8X6R501</accession>
<feature type="compositionally biased region" description="Basic and acidic residues" evidence="1">
    <location>
        <begin position="62"/>
        <end position="71"/>
    </location>
</feature>
<dbReference type="EMBL" id="BMAU01021053">
    <property type="protein sequence ID" value="GFX88526.1"/>
    <property type="molecule type" value="Genomic_DNA"/>
</dbReference>
<evidence type="ECO:0000313" key="2">
    <source>
        <dbReference type="EMBL" id="GFX88526.1"/>
    </source>
</evidence>
<protein>
    <submittedName>
        <fullName evidence="2">Uncharacterized protein</fullName>
    </submittedName>
</protein>